<dbReference type="Pfam" id="PF13458">
    <property type="entry name" value="Peripla_BP_6"/>
    <property type="match status" value="1"/>
</dbReference>
<dbReference type="Gene3D" id="3.40.50.2300">
    <property type="match status" value="2"/>
</dbReference>
<dbReference type="InterPro" id="IPR051010">
    <property type="entry name" value="BCAA_transport"/>
</dbReference>
<evidence type="ECO:0000256" key="1">
    <source>
        <dbReference type="ARBA" id="ARBA00010062"/>
    </source>
</evidence>
<dbReference type="PANTHER" id="PTHR30483:SF6">
    <property type="entry name" value="PERIPLASMIC BINDING PROTEIN OF ABC TRANSPORTER FOR NATURAL AMINO ACIDS"/>
    <property type="match status" value="1"/>
</dbReference>
<dbReference type="Proteomes" id="UP000189935">
    <property type="component" value="Chromosome I"/>
</dbReference>
<keyword evidence="3 5" id="KW-0732">Signal</keyword>
<organism evidence="7 8">
    <name type="scientific">Bradyrhizobium lablabi</name>
    <dbReference type="NCBI Taxonomy" id="722472"/>
    <lineage>
        <taxon>Bacteria</taxon>
        <taxon>Pseudomonadati</taxon>
        <taxon>Pseudomonadota</taxon>
        <taxon>Alphaproteobacteria</taxon>
        <taxon>Hyphomicrobiales</taxon>
        <taxon>Nitrobacteraceae</taxon>
        <taxon>Bradyrhizobium</taxon>
    </lineage>
</organism>
<dbReference type="GO" id="GO:0006865">
    <property type="term" value="P:amino acid transport"/>
    <property type="evidence" value="ECO:0007669"/>
    <property type="project" value="UniProtKB-KW"/>
</dbReference>
<evidence type="ECO:0000256" key="2">
    <source>
        <dbReference type="ARBA" id="ARBA00022448"/>
    </source>
</evidence>
<accession>A0A1M6PRP9</accession>
<dbReference type="InterPro" id="IPR006311">
    <property type="entry name" value="TAT_signal"/>
</dbReference>
<sequence>MSLTRRQALASAAAAIASTVAKPAIAAKEPIMIGYLPALTGPSSSTGIGINRGIQLAVQEINAAGGIDGRQIELVVRDTQSDPTKAVNGAAELTHSEKVSVVFGPVNSGESLAVVPLLARTNTPQLHPCWVDSLTDPKKYPMCFRNAPTNQQIGAAANRYVVDVLKRTKVAVISDTTGYGTASVNAYVPMLKVKGAEVVYQGNIDAANPDLTAEIMRMRSAGADAIMPWSVNPGFLSRIINTRGQMQWDVPIVGQTTLGSGQTRALLEKPEYWAKVYPNNFRPVCYSPDGKLADRTAAFLDRLKSAKIDLSDTLLWWVAVGYDSPYLIAEAMKNVGTEPEQVVGYLNKLKAYPGVYGDISFTSERHDGYPDEEVIMVEANSLKNGAFRLAPGYGA</sequence>
<evidence type="ECO:0000313" key="8">
    <source>
        <dbReference type="Proteomes" id="UP000189935"/>
    </source>
</evidence>
<dbReference type="InterPro" id="IPR028082">
    <property type="entry name" value="Peripla_BP_I"/>
</dbReference>
<dbReference type="EMBL" id="LT670844">
    <property type="protein sequence ID" value="SHK10644.1"/>
    <property type="molecule type" value="Genomic_DNA"/>
</dbReference>
<dbReference type="OrthoDB" id="9768099at2"/>
<evidence type="ECO:0000256" key="5">
    <source>
        <dbReference type="SAM" id="SignalP"/>
    </source>
</evidence>
<name>A0A1M6PRP9_9BRAD</name>
<gene>
    <name evidence="7" type="ORF">SAMN05444159_2426</name>
</gene>
<evidence type="ECO:0000313" key="7">
    <source>
        <dbReference type="EMBL" id="SHK10644.1"/>
    </source>
</evidence>
<reference evidence="7 8" key="1">
    <citation type="submission" date="2016-11" db="EMBL/GenBank/DDBJ databases">
        <authorList>
            <person name="Jaros S."/>
            <person name="Januszkiewicz K."/>
            <person name="Wedrychowicz H."/>
        </authorList>
    </citation>
    <scope>NUCLEOTIDE SEQUENCE [LARGE SCALE GENOMIC DNA]</scope>
    <source>
        <strain evidence="7 8">GAS499</strain>
    </source>
</reference>
<dbReference type="PROSITE" id="PS51318">
    <property type="entry name" value="TAT"/>
    <property type="match status" value="1"/>
</dbReference>
<feature type="signal peptide" evidence="5">
    <location>
        <begin position="1"/>
        <end position="26"/>
    </location>
</feature>
<protein>
    <submittedName>
        <fullName evidence="7">Amino acid/amide ABC transporter substrate-binding protein, HAAT family</fullName>
    </submittedName>
</protein>
<dbReference type="PRINTS" id="PR00337">
    <property type="entry name" value="LEUILEVALBP"/>
</dbReference>
<dbReference type="InterPro" id="IPR028081">
    <property type="entry name" value="Leu-bd"/>
</dbReference>
<dbReference type="SUPFAM" id="SSF53822">
    <property type="entry name" value="Periplasmic binding protein-like I"/>
    <property type="match status" value="1"/>
</dbReference>
<keyword evidence="4" id="KW-0029">Amino-acid transport</keyword>
<feature type="chain" id="PRO_5012477758" evidence="5">
    <location>
        <begin position="27"/>
        <end position="395"/>
    </location>
</feature>
<dbReference type="InterPro" id="IPR000709">
    <property type="entry name" value="Leu_Ile_Val-bd"/>
</dbReference>
<evidence type="ECO:0000259" key="6">
    <source>
        <dbReference type="Pfam" id="PF13458"/>
    </source>
</evidence>
<dbReference type="AlphaFoldDB" id="A0A1M6PRP9"/>
<evidence type="ECO:0000256" key="4">
    <source>
        <dbReference type="ARBA" id="ARBA00022970"/>
    </source>
</evidence>
<feature type="domain" description="Leucine-binding protein" evidence="6">
    <location>
        <begin position="30"/>
        <end position="380"/>
    </location>
</feature>
<proteinExistence type="inferred from homology"/>
<comment type="similarity">
    <text evidence="1">Belongs to the leucine-binding protein family.</text>
</comment>
<evidence type="ECO:0000256" key="3">
    <source>
        <dbReference type="ARBA" id="ARBA00022729"/>
    </source>
</evidence>
<dbReference type="PANTHER" id="PTHR30483">
    <property type="entry name" value="LEUCINE-SPECIFIC-BINDING PROTEIN"/>
    <property type="match status" value="1"/>
</dbReference>
<keyword evidence="2" id="KW-0813">Transport</keyword>